<reference evidence="1 2" key="1">
    <citation type="journal article" date="2019" name="Nat. Ecol. Evol.">
        <title>Megaphylogeny resolves global patterns of mushroom evolution.</title>
        <authorList>
            <person name="Varga T."/>
            <person name="Krizsan K."/>
            <person name="Foldi C."/>
            <person name="Dima B."/>
            <person name="Sanchez-Garcia M."/>
            <person name="Sanchez-Ramirez S."/>
            <person name="Szollosi G.J."/>
            <person name="Szarkandi J.G."/>
            <person name="Papp V."/>
            <person name="Albert L."/>
            <person name="Andreopoulos W."/>
            <person name="Angelini C."/>
            <person name="Antonin V."/>
            <person name="Barry K.W."/>
            <person name="Bougher N.L."/>
            <person name="Buchanan P."/>
            <person name="Buyck B."/>
            <person name="Bense V."/>
            <person name="Catcheside P."/>
            <person name="Chovatia M."/>
            <person name="Cooper J."/>
            <person name="Damon W."/>
            <person name="Desjardin D."/>
            <person name="Finy P."/>
            <person name="Geml J."/>
            <person name="Haridas S."/>
            <person name="Hughes K."/>
            <person name="Justo A."/>
            <person name="Karasinski D."/>
            <person name="Kautmanova I."/>
            <person name="Kiss B."/>
            <person name="Kocsube S."/>
            <person name="Kotiranta H."/>
            <person name="LaButti K.M."/>
            <person name="Lechner B.E."/>
            <person name="Liimatainen K."/>
            <person name="Lipzen A."/>
            <person name="Lukacs Z."/>
            <person name="Mihaltcheva S."/>
            <person name="Morgado L.N."/>
            <person name="Niskanen T."/>
            <person name="Noordeloos M.E."/>
            <person name="Ohm R.A."/>
            <person name="Ortiz-Santana B."/>
            <person name="Ovrebo C."/>
            <person name="Racz N."/>
            <person name="Riley R."/>
            <person name="Savchenko A."/>
            <person name="Shiryaev A."/>
            <person name="Soop K."/>
            <person name="Spirin V."/>
            <person name="Szebenyi C."/>
            <person name="Tomsovsky M."/>
            <person name="Tulloss R.E."/>
            <person name="Uehling J."/>
            <person name="Grigoriev I.V."/>
            <person name="Vagvolgyi C."/>
            <person name="Papp T."/>
            <person name="Martin F.M."/>
            <person name="Miettinen O."/>
            <person name="Hibbett D.S."/>
            <person name="Nagy L.G."/>
        </authorList>
    </citation>
    <scope>NUCLEOTIDE SEQUENCE [LARGE SCALE GENOMIC DNA]</scope>
    <source>
        <strain evidence="1 2">HHB13444</strain>
    </source>
</reference>
<sequence>MMYQHPDPSLESHFLDGQLDVTPEVWVPGQPEEYAWSVESHCRRVAADLRDAGRAGLGKTVRLDEFVNLFLTPGQHNFLYENTPLSRRPSALTVSTLSPSYIAVVPNLPLEPWQFVSGAPALGTRDVDQMLAQMERYRPTERWPLLWPEFRKAILEYVPADLWPLSPQGTERYAINPYVGAAAVWTA</sequence>
<evidence type="ECO:0000313" key="1">
    <source>
        <dbReference type="EMBL" id="TFK89458.1"/>
    </source>
</evidence>
<dbReference type="AlphaFoldDB" id="A0A5C3PMC4"/>
<organism evidence="1 2">
    <name type="scientific">Polyporus arcularius HHB13444</name>
    <dbReference type="NCBI Taxonomy" id="1314778"/>
    <lineage>
        <taxon>Eukaryota</taxon>
        <taxon>Fungi</taxon>
        <taxon>Dikarya</taxon>
        <taxon>Basidiomycota</taxon>
        <taxon>Agaricomycotina</taxon>
        <taxon>Agaricomycetes</taxon>
        <taxon>Polyporales</taxon>
        <taxon>Polyporaceae</taxon>
        <taxon>Polyporus</taxon>
    </lineage>
</organism>
<dbReference type="InParanoid" id="A0A5C3PMC4"/>
<gene>
    <name evidence="1" type="ORF">K466DRAFT_584573</name>
</gene>
<protein>
    <submittedName>
        <fullName evidence="1">Uncharacterized protein</fullName>
    </submittedName>
</protein>
<keyword evidence="2" id="KW-1185">Reference proteome</keyword>
<dbReference type="Proteomes" id="UP000308197">
    <property type="component" value="Unassembled WGS sequence"/>
</dbReference>
<dbReference type="EMBL" id="ML211075">
    <property type="protein sequence ID" value="TFK89458.1"/>
    <property type="molecule type" value="Genomic_DNA"/>
</dbReference>
<proteinExistence type="predicted"/>
<name>A0A5C3PMC4_9APHY</name>
<accession>A0A5C3PMC4</accession>
<evidence type="ECO:0000313" key="2">
    <source>
        <dbReference type="Proteomes" id="UP000308197"/>
    </source>
</evidence>